<organism evidence="10 11">
    <name type="scientific">Oopsacas minuta</name>
    <dbReference type="NCBI Taxonomy" id="111878"/>
    <lineage>
        <taxon>Eukaryota</taxon>
        <taxon>Metazoa</taxon>
        <taxon>Porifera</taxon>
        <taxon>Hexactinellida</taxon>
        <taxon>Hexasterophora</taxon>
        <taxon>Lyssacinosida</taxon>
        <taxon>Leucopsacidae</taxon>
        <taxon>Oopsacas</taxon>
    </lineage>
</organism>
<evidence type="ECO:0000313" key="10">
    <source>
        <dbReference type="EMBL" id="KAI6652061.1"/>
    </source>
</evidence>
<evidence type="ECO:0000256" key="7">
    <source>
        <dbReference type="ARBA" id="ARBA00023158"/>
    </source>
</evidence>
<keyword evidence="5" id="KW-0963">Cytoplasm</keyword>
<evidence type="ECO:0000256" key="4">
    <source>
        <dbReference type="ARBA" id="ARBA00014872"/>
    </source>
</evidence>
<accession>A0AAV7JV22</accession>
<dbReference type="EMBL" id="JAKMXF010000300">
    <property type="protein sequence ID" value="KAI6652061.1"/>
    <property type="molecule type" value="Genomic_DNA"/>
</dbReference>
<keyword evidence="11" id="KW-1185">Reference proteome</keyword>
<evidence type="ECO:0000313" key="11">
    <source>
        <dbReference type="Proteomes" id="UP001165289"/>
    </source>
</evidence>
<dbReference type="GO" id="GO:0030014">
    <property type="term" value="C:CCR4-NOT complex"/>
    <property type="evidence" value="ECO:0007669"/>
    <property type="project" value="InterPro"/>
</dbReference>
<reference evidence="10 11" key="1">
    <citation type="journal article" date="2023" name="BMC Biol.">
        <title>The compact genome of the sponge Oopsacas minuta (Hexactinellida) is lacking key metazoan core genes.</title>
        <authorList>
            <person name="Santini S."/>
            <person name="Schenkelaars Q."/>
            <person name="Jourda C."/>
            <person name="Duchesne M."/>
            <person name="Belahbib H."/>
            <person name="Rocher C."/>
            <person name="Selva M."/>
            <person name="Riesgo A."/>
            <person name="Vervoort M."/>
            <person name="Leys S.P."/>
            <person name="Kodjabachian L."/>
            <person name="Le Bivic A."/>
            <person name="Borchiellini C."/>
            <person name="Claverie J.M."/>
            <person name="Renard E."/>
        </authorList>
    </citation>
    <scope>NUCLEOTIDE SEQUENCE [LARGE SCALE GENOMIC DNA]</scope>
    <source>
        <strain evidence="10">SPO-2</strain>
    </source>
</reference>
<keyword evidence="7" id="KW-0943">RNA-mediated gene silencing</keyword>
<evidence type="ECO:0000256" key="5">
    <source>
        <dbReference type="ARBA" id="ARBA00022490"/>
    </source>
</evidence>
<dbReference type="PANTHER" id="PTHR15975:SF0">
    <property type="entry name" value="CCR4-NOT TRANSCRIPTION COMPLEX SUBUNIT 11"/>
    <property type="match status" value="1"/>
</dbReference>
<evidence type="ECO:0000256" key="2">
    <source>
        <dbReference type="ARBA" id="ARBA00004496"/>
    </source>
</evidence>
<comment type="subcellular location">
    <subcellularLocation>
        <location evidence="2">Cytoplasm</location>
    </subcellularLocation>
    <subcellularLocation>
        <location evidence="1">Nucleus</location>
    </subcellularLocation>
</comment>
<proteinExistence type="inferred from homology"/>
<evidence type="ECO:0000256" key="8">
    <source>
        <dbReference type="ARBA" id="ARBA00023163"/>
    </source>
</evidence>
<evidence type="ECO:0000256" key="6">
    <source>
        <dbReference type="ARBA" id="ARBA00023015"/>
    </source>
</evidence>
<dbReference type="AlphaFoldDB" id="A0AAV7JV22"/>
<keyword evidence="9" id="KW-0539">Nucleus</keyword>
<name>A0AAV7JV22_9METZ</name>
<evidence type="ECO:0000256" key="3">
    <source>
        <dbReference type="ARBA" id="ARBA00008030"/>
    </source>
</evidence>
<dbReference type="GO" id="GO:0031047">
    <property type="term" value="P:regulatory ncRNA-mediated gene silencing"/>
    <property type="evidence" value="ECO:0007669"/>
    <property type="project" value="UniProtKB-KW"/>
</dbReference>
<protein>
    <recommendedName>
        <fullName evidence="4">CCR4-NOT transcription complex subunit 11</fullName>
    </recommendedName>
</protein>
<dbReference type="GO" id="GO:0005737">
    <property type="term" value="C:cytoplasm"/>
    <property type="evidence" value="ECO:0007669"/>
    <property type="project" value="UniProtKB-SubCell"/>
</dbReference>
<evidence type="ECO:0000256" key="9">
    <source>
        <dbReference type="ARBA" id="ARBA00023242"/>
    </source>
</evidence>
<dbReference type="PANTHER" id="PTHR15975">
    <property type="entry name" value="CCR4-NOT TRANSCRIPTION COMPLEX SUBUNIT 11"/>
    <property type="match status" value="1"/>
</dbReference>
<comment type="similarity">
    <text evidence="3">Belongs to the CNOT11 family.</text>
</comment>
<dbReference type="Proteomes" id="UP001165289">
    <property type="component" value="Unassembled WGS sequence"/>
</dbReference>
<gene>
    <name evidence="10" type="ORF">LOD99_4606</name>
</gene>
<dbReference type="InterPro" id="IPR019312">
    <property type="entry name" value="CNOT11"/>
</dbReference>
<evidence type="ECO:0000256" key="1">
    <source>
        <dbReference type="ARBA" id="ARBA00004123"/>
    </source>
</evidence>
<sequence>MYYSYLEMMFTTNSENTPPSVSQVGRSTLLPDIDIPGTVQKEITPNTSLGPTLNIAAIKTAESLLCNDIPSPISATFEPGYIRPPPPLTLSQQELVWMNPTECLQAIQWDNSMCMDNRAVVVRKLLGKSFKEPLTRDEEYQFTLAVEKEPKLILQGGLTPTKLPLIVENNPTIAIFLTGKLTNFPNLINEYLETLVSMEMSLHSIEVLNNLSTTVDFPTEFLQLYITRCLESCQSFKDRNQQQRCVRLVCVFLQCLIRNKKFNPQDMFAELQAFCIEFSRIREAAGLFRLLKNMDTIDNKV</sequence>
<dbReference type="Pfam" id="PF10155">
    <property type="entry name" value="CNOT11"/>
    <property type="match status" value="1"/>
</dbReference>
<comment type="caution">
    <text evidence="10">The sequence shown here is derived from an EMBL/GenBank/DDBJ whole genome shotgun (WGS) entry which is preliminary data.</text>
</comment>
<keyword evidence="6" id="KW-0805">Transcription regulation</keyword>
<keyword evidence="8" id="KW-0804">Transcription</keyword>
<dbReference type="GO" id="GO:0005634">
    <property type="term" value="C:nucleus"/>
    <property type="evidence" value="ECO:0007669"/>
    <property type="project" value="UniProtKB-SubCell"/>
</dbReference>